<keyword evidence="3" id="KW-1185">Reference proteome</keyword>
<dbReference type="Proteomes" id="UP000799118">
    <property type="component" value="Unassembled WGS sequence"/>
</dbReference>
<gene>
    <name evidence="2" type="ORF">BT96DRAFT_631580</name>
</gene>
<dbReference type="AlphaFoldDB" id="A0A6A4HU87"/>
<organism evidence="2 3">
    <name type="scientific">Gymnopus androsaceus JB14</name>
    <dbReference type="NCBI Taxonomy" id="1447944"/>
    <lineage>
        <taxon>Eukaryota</taxon>
        <taxon>Fungi</taxon>
        <taxon>Dikarya</taxon>
        <taxon>Basidiomycota</taxon>
        <taxon>Agaricomycotina</taxon>
        <taxon>Agaricomycetes</taxon>
        <taxon>Agaricomycetidae</taxon>
        <taxon>Agaricales</taxon>
        <taxon>Marasmiineae</taxon>
        <taxon>Omphalotaceae</taxon>
        <taxon>Gymnopus</taxon>
    </lineage>
</organism>
<accession>A0A6A4HU87</accession>
<feature type="region of interest" description="Disordered" evidence="1">
    <location>
        <begin position="1"/>
        <end position="31"/>
    </location>
</feature>
<reference evidence="2" key="1">
    <citation type="journal article" date="2019" name="Environ. Microbiol.">
        <title>Fungal ecological strategies reflected in gene transcription - a case study of two litter decomposers.</title>
        <authorList>
            <person name="Barbi F."/>
            <person name="Kohler A."/>
            <person name="Barry K."/>
            <person name="Baskaran P."/>
            <person name="Daum C."/>
            <person name="Fauchery L."/>
            <person name="Ihrmark K."/>
            <person name="Kuo A."/>
            <person name="LaButti K."/>
            <person name="Lipzen A."/>
            <person name="Morin E."/>
            <person name="Grigoriev I.V."/>
            <person name="Henrissat B."/>
            <person name="Lindahl B."/>
            <person name="Martin F."/>
        </authorList>
    </citation>
    <scope>NUCLEOTIDE SEQUENCE</scope>
    <source>
        <strain evidence="2">JB14</strain>
    </source>
</reference>
<proteinExistence type="predicted"/>
<dbReference type="EMBL" id="ML769452">
    <property type="protein sequence ID" value="KAE9400868.1"/>
    <property type="molecule type" value="Genomic_DNA"/>
</dbReference>
<feature type="compositionally biased region" description="Basic residues" evidence="1">
    <location>
        <begin position="1"/>
        <end position="10"/>
    </location>
</feature>
<sequence>MSASRPRYRPTPRCSRCLPQDSSGSNDSEEDFQRLSRFMDIPLELWLINCRPNLVGQMKGQMLLLNLPRGRTAISDTTLNNVGGSQKIITDHRSDNRVGVETTNSGLVTLSPMFISIFTSISALENPRLGCFLLAY</sequence>
<evidence type="ECO:0000313" key="2">
    <source>
        <dbReference type="EMBL" id="KAE9400868.1"/>
    </source>
</evidence>
<evidence type="ECO:0000256" key="1">
    <source>
        <dbReference type="SAM" id="MobiDB-lite"/>
    </source>
</evidence>
<evidence type="ECO:0000313" key="3">
    <source>
        <dbReference type="Proteomes" id="UP000799118"/>
    </source>
</evidence>
<protein>
    <submittedName>
        <fullName evidence="2">Uncharacterized protein</fullName>
    </submittedName>
</protein>
<name>A0A6A4HU87_9AGAR</name>